<dbReference type="SUPFAM" id="SSF46689">
    <property type="entry name" value="Homeodomain-like"/>
    <property type="match status" value="1"/>
</dbReference>
<dbReference type="AlphaFoldDB" id="A0A5J5EWF0"/>
<sequence>MAEQPAATPVVKKEFNPVTPMGAKVDHETTTPREASDANSPDGQGQQKKRKYEEATEDEKLALNEYHIQNPHLKQRELAEWFKAQYGKSINQSTVSRNLKKFKASSPSKGPGSSRPEATPTRRERKLNNSRSPPQKKIQISKQLIPNAPSAVSLPPTPPPRDNKSSPIDSALYEIYLNYQKVNPNATTEECDRHIKLEARNLMANVRPLPHPSPDKLHSPIIDDAWVANWKRVHGILSPSSAAGGFAPGAAIPEQGHSGSEADRTCSEDTEPRSPVSTVSSSDHRSIELPSIKDATGLTLSSAVSSTQPNGTAETPENARKMEIEQLRMEIVKRDQRIENERRKKEAALRKLEKLEKAGGTGIGTGAQSI</sequence>
<comment type="caution">
    <text evidence="4">The sequence shown here is derived from an EMBL/GenBank/DDBJ whole genome shotgun (WGS) entry which is preliminary data.</text>
</comment>
<keyword evidence="5" id="KW-1185">Reference proteome</keyword>
<feature type="coiled-coil region" evidence="1">
    <location>
        <begin position="324"/>
        <end position="358"/>
    </location>
</feature>
<dbReference type="EMBL" id="VXIS01000092">
    <property type="protein sequence ID" value="KAA8906111.1"/>
    <property type="molecule type" value="Genomic_DNA"/>
</dbReference>
<feature type="domain" description="ARS-binding protein 1 N-terminal" evidence="3">
    <location>
        <begin position="56"/>
        <end position="99"/>
    </location>
</feature>
<keyword evidence="1" id="KW-0175">Coiled coil</keyword>
<gene>
    <name evidence="4" type="ORF">FN846DRAFT_890289</name>
</gene>
<feature type="compositionally biased region" description="Polar residues" evidence="2">
    <location>
        <begin position="37"/>
        <end position="46"/>
    </location>
</feature>
<organism evidence="4 5">
    <name type="scientific">Sphaerosporella brunnea</name>
    <dbReference type="NCBI Taxonomy" id="1250544"/>
    <lineage>
        <taxon>Eukaryota</taxon>
        <taxon>Fungi</taxon>
        <taxon>Dikarya</taxon>
        <taxon>Ascomycota</taxon>
        <taxon>Pezizomycotina</taxon>
        <taxon>Pezizomycetes</taxon>
        <taxon>Pezizales</taxon>
        <taxon>Pyronemataceae</taxon>
        <taxon>Sphaerosporella</taxon>
    </lineage>
</organism>
<feature type="compositionally biased region" description="Polar residues" evidence="2">
    <location>
        <begin position="298"/>
        <end position="315"/>
    </location>
</feature>
<dbReference type="InterPro" id="IPR041188">
    <property type="entry name" value="HTH_ABP1_N"/>
</dbReference>
<protein>
    <recommendedName>
        <fullName evidence="3">ARS-binding protein 1 N-terminal domain-containing protein</fullName>
    </recommendedName>
</protein>
<evidence type="ECO:0000256" key="2">
    <source>
        <dbReference type="SAM" id="MobiDB-lite"/>
    </source>
</evidence>
<feature type="compositionally biased region" description="Low complexity" evidence="2">
    <location>
        <begin position="104"/>
        <end position="114"/>
    </location>
</feature>
<dbReference type="Proteomes" id="UP000326924">
    <property type="component" value="Unassembled WGS sequence"/>
</dbReference>
<dbReference type="OrthoDB" id="5346556at2759"/>
<evidence type="ECO:0000313" key="4">
    <source>
        <dbReference type="EMBL" id="KAA8906111.1"/>
    </source>
</evidence>
<feature type="region of interest" description="Disordered" evidence="2">
    <location>
        <begin position="89"/>
        <end position="167"/>
    </location>
</feature>
<feature type="compositionally biased region" description="Basic and acidic residues" evidence="2">
    <location>
        <begin position="260"/>
        <end position="272"/>
    </location>
</feature>
<dbReference type="InterPro" id="IPR009057">
    <property type="entry name" value="Homeodomain-like_sf"/>
</dbReference>
<proteinExistence type="predicted"/>
<reference evidence="4 5" key="1">
    <citation type="submission" date="2019-09" db="EMBL/GenBank/DDBJ databases">
        <title>Draft genome of the ectomycorrhizal ascomycete Sphaerosporella brunnea.</title>
        <authorList>
            <consortium name="DOE Joint Genome Institute"/>
            <person name="Benucci G.M."/>
            <person name="Marozzi G."/>
            <person name="Antonielli L."/>
            <person name="Sanchez S."/>
            <person name="Marco P."/>
            <person name="Wang X."/>
            <person name="Falini L.B."/>
            <person name="Barry K."/>
            <person name="Haridas S."/>
            <person name="Lipzen A."/>
            <person name="Labutti K."/>
            <person name="Grigoriev I.V."/>
            <person name="Murat C."/>
            <person name="Martin F."/>
            <person name="Albertini E."/>
            <person name="Donnini D."/>
            <person name="Bonito G."/>
        </authorList>
    </citation>
    <scope>NUCLEOTIDE SEQUENCE [LARGE SCALE GENOMIC DNA]</scope>
    <source>
        <strain evidence="4 5">Sb_GMNB300</strain>
    </source>
</reference>
<dbReference type="InParanoid" id="A0A5J5EWF0"/>
<evidence type="ECO:0000259" key="3">
    <source>
        <dbReference type="Pfam" id="PF18107"/>
    </source>
</evidence>
<accession>A0A5J5EWF0</accession>
<name>A0A5J5EWF0_9PEZI</name>
<feature type="region of interest" description="Disordered" evidence="2">
    <location>
        <begin position="1"/>
        <end position="58"/>
    </location>
</feature>
<evidence type="ECO:0000313" key="5">
    <source>
        <dbReference type="Proteomes" id="UP000326924"/>
    </source>
</evidence>
<evidence type="ECO:0000256" key="1">
    <source>
        <dbReference type="SAM" id="Coils"/>
    </source>
</evidence>
<feature type="compositionally biased region" description="Polar residues" evidence="2">
    <location>
        <begin position="129"/>
        <end position="144"/>
    </location>
</feature>
<feature type="region of interest" description="Disordered" evidence="2">
    <location>
        <begin position="246"/>
        <end position="319"/>
    </location>
</feature>
<dbReference type="Pfam" id="PF18107">
    <property type="entry name" value="HTH_ABP1_N"/>
    <property type="match status" value="1"/>
</dbReference>
<feature type="compositionally biased region" description="Basic and acidic residues" evidence="2">
    <location>
        <begin position="24"/>
        <end position="36"/>
    </location>
</feature>
<dbReference type="Gene3D" id="1.10.10.60">
    <property type="entry name" value="Homeodomain-like"/>
    <property type="match status" value="1"/>
</dbReference>